<organism evidence="2">
    <name type="scientific">marine metagenome</name>
    <dbReference type="NCBI Taxonomy" id="408172"/>
    <lineage>
        <taxon>unclassified sequences</taxon>
        <taxon>metagenomes</taxon>
        <taxon>ecological metagenomes</taxon>
    </lineage>
</organism>
<dbReference type="InterPro" id="IPR035901">
    <property type="entry name" value="GIY-YIG_endonuc_sf"/>
</dbReference>
<name>A0A381NAV6_9ZZZZ</name>
<dbReference type="InterPro" id="IPR013520">
    <property type="entry name" value="Ribonucl_H"/>
</dbReference>
<proteinExistence type="predicted"/>
<dbReference type="GO" id="GO:0003887">
    <property type="term" value="F:DNA-directed DNA polymerase activity"/>
    <property type="evidence" value="ECO:0007669"/>
    <property type="project" value="InterPro"/>
</dbReference>
<dbReference type="CDD" id="cd06127">
    <property type="entry name" value="DEDDh"/>
    <property type="match status" value="1"/>
</dbReference>
<dbReference type="Gene3D" id="3.30.420.10">
    <property type="entry name" value="Ribonuclease H-like superfamily/Ribonuclease H"/>
    <property type="match status" value="1"/>
</dbReference>
<feature type="domain" description="Exonuclease" evidence="1">
    <location>
        <begin position="1"/>
        <end position="166"/>
    </location>
</feature>
<dbReference type="SUPFAM" id="SSF53098">
    <property type="entry name" value="Ribonuclease H-like"/>
    <property type="match status" value="1"/>
</dbReference>
<dbReference type="EMBL" id="UINC01000233">
    <property type="protein sequence ID" value="SUZ51675.1"/>
    <property type="molecule type" value="Genomic_DNA"/>
</dbReference>
<dbReference type="AlphaFoldDB" id="A0A381NAV6"/>
<dbReference type="NCBIfam" id="TIGR00573">
    <property type="entry name" value="dnaq"/>
    <property type="match status" value="1"/>
</dbReference>
<dbReference type="InterPro" id="IPR012337">
    <property type="entry name" value="RNaseH-like_sf"/>
</dbReference>
<dbReference type="GO" id="GO:0003677">
    <property type="term" value="F:DNA binding"/>
    <property type="evidence" value="ECO:0007669"/>
    <property type="project" value="InterPro"/>
</dbReference>
<dbReference type="InterPro" id="IPR036397">
    <property type="entry name" value="RNaseH_sf"/>
</dbReference>
<dbReference type="GO" id="GO:0008408">
    <property type="term" value="F:3'-5' exonuclease activity"/>
    <property type="evidence" value="ECO:0007669"/>
    <property type="project" value="TreeGrafter"/>
</dbReference>
<evidence type="ECO:0000259" key="1">
    <source>
        <dbReference type="SMART" id="SM00479"/>
    </source>
</evidence>
<dbReference type="PANTHER" id="PTHR30231">
    <property type="entry name" value="DNA POLYMERASE III SUBUNIT EPSILON"/>
    <property type="match status" value="1"/>
</dbReference>
<protein>
    <recommendedName>
        <fullName evidence="1">Exonuclease domain-containing protein</fullName>
    </recommendedName>
</protein>
<dbReference type="Gene3D" id="3.40.1440.10">
    <property type="entry name" value="GIY-YIG endonuclease"/>
    <property type="match status" value="1"/>
</dbReference>
<dbReference type="GO" id="GO:0045004">
    <property type="term" value="P:DNA replication proofreading"/>
    <property type="evidence" value="ECO:0007669"/>
    <property type="project" value="TreeGrafter"/>
</dbReference>
<dbReference type="FunFam" id="3.30.420.10:FF:000045">
    <property type="entry name" value="3'-5' exonuclease DinG"/>
    <property type="match status" value="1"/>
</dbReference>
<reference evidence="2" key="1">
    <citation type="submission" date="2018-05" db="EMBL/GenBank/DDBJ databases">
        <authorList>
            <person name="Lanie J.A."/>
            <person name="Ng W.-L."/>
            <person name="Kazmierczak K.M."/>
            <person name="Andrzejewski T.M."/>
            <person name="Davidsen T.M."/>
            <person name="Wayne K.J."/>
            <person name="Tettelin H."/>
            <person name="Glass J.I."/>
            <person name="Rusch D."/>
            <person name="Podicherti R."/>
            <person name="Tsui H.-C.T."/>
            <person name="Winkler M.E."/>
        </authorList>
    </citation>
    <scope>NUCLEOTIDE SEQUENCE</scope>
</reference>
<dbReference type="SMART" id="SM00479">
    <property type="entry name" value="EXOIII"/>
    <property type="match status" value="1"/>
</dbReference>
<sequence length="373" mass="43045">MYSIVDLEATGGKFNEESIIEIAIYKYDGSKVVDQFISLVNPHKDITPYVEKLTGISAKMVNTAPAFNQVAKRIIEITDNSILVAHNAQFDYRLLQIEFDRLGYEYIKESICTVILSQKLLPNQESYKLGKLVKSLGIPLTQRHRASGDARATVELFKLLIEKDINKEIISKNVVTYLGQNVRSFFNKIIEDLKNETGVFYIYNHNNEIIYIEASKTIKSRINRLFTSNKFIPKSIQNNIKNVKVERTGSFYVALIKKFSEIDHIKPAFNKINYINYDKSIGEFNSPSKEFLVIDIGRDAQEKSFLLVSSKKLIGYGFFKLNNQINTKEKLYSRLVKINHNQNIENILNYIINKQKFKKLIPLNKIYKISTIE</sequence>
<accession>A0A381NAV6</accession>
<dbReference type="GO" id="GO:0005829">
    <property type="term" value="C:cytosol"/>
    <property type="evidence" value="ECO:0007669"/>
    <property type="project" value="TreeGrafter"/>
</dbReference>
<dbReference type="InterPro" id="IPR006054">
    <property type="entry name" value="DnaQ"/>
</dbReference>
<dbReference type="Pfam" id="PF00929">
    <property type="entry name" value="RNase_T"/>
    <property type="match status" value="1"/>
</dbReference>
<dbReference type="PANTHER" id="PTHR30231:SF41">
    <property type="entry name" value="DNA POLYMERASE III SUBUNIT EPSILON"/>
    <property type="match status" value="1"/>
</dbReference>
<gene>
    <name evidence="2" type="ORF">METZ01_LOCUS4529</name>
</gene>
<evidence type="ECO:0000313" key="2">
    <source>
        <dbReference type="EMBL" id="SUZ51675.1"/>
    </source>
</evidence>